<sequence length="331" mass="35878">MDVHDAFSINTDDKKTLWIAKKSAGDTKVQLLLPPHTTKLDVTVANGSVRMHEKIEGHAKVVVGSGDIQVHKVRGQMVKLKTNGGSIHISTLVEGETVQLEASESIQCKKLMADKALVKLGKGSRDSEFGAIYTSTCSITSMDSSGETQLSVGNVHGYLRVASEGLNRVQLDSVTGALDVQDNGDKCQVVAHFDSWTNDSSSSILVGGDVQVSLQPAAPIDVELHGTKITVGSECKFLCSEMDPLDDDYVVFTGKLQAQEGAETMASTGKINIESAKNDAMRTSFFMKQSSSDEEDGELNPSRLLVHTLSGEITLDQLNWMENMKRKYLKQ</sequence>
<dbReference type="PANTHER" id="PTHR34094">
    <property type="match status" value="1"/>
</dbReference>
<dbReference type="Gene3D" id="2.160.20.120">
    <property type="match status" value="1"/>
</dbReference>
<organism evidence="1 2">
    <name type="scientific">Peronospora belbahrii</name>
    <dbReference type="NCBI Taxonomy" id="622444"/>
    <lineage>
        <taxon>Eukaryota</taxon>
        <taxon>Sar</taxon>
        <taxon>Stramenopiles</taxon>
        <taxon>Oomycota</taxon>
        <taxon>Peronosporomycetes</taxon>
        <taxon>Peronosporales</taxon>
        <taxon>Peronosporaceae</taxon>
        <taxon>Peronospora</taxon>
    </lineage>
</organism>
<keyword evidence="2" id="KW-1185">Reference proteome</keyword>
<accession>A0ABN8DBM6</accession>
<reference evidence="1 2" key="1">
    <citation type="submission" date="2021-11" db="EMBL/GenBank/DDBJ databases">
        <authorList>
            <person name="Islam A."/>
            <person name="Islam S."/>
            <person name="Flora M.S."/>
            <person name="Rahman M."/>
            <person name="Ziaur R.M."/>
            <person name="Epstein J.H."/>
            <person name="Hassan M."/>
            <person name="Klassen M."/>
            <person name="Woodard K."/>
            <person name="Webb A."/>
            <person name="Webby R.J."/>
            <person name="El Zowalaty M.E."/>
        </authorList>
    </citation>
    <scope>NUCLEOTIDE SEQUENCE [LARGE SCALE GENOMIC DNA]</scope>
    <source>
        <strain evidence="1">Pbs1</strain>
    </source>
</reference>
<evidence type="ECO:0008006" key="3">
    <source>
        <dbReference type="Google" id="ProtNLM"/>
    </source>
</evidence>
<proteinExistence type="predicted"/>
<protein>
    <recommendedName>
        <fullName evidence="3">Adhesin domain-containing protein</fullName>
    </recommendedName>
</protein>
<dbReference type="EMBL" id="CAKLCB010000381">
    <property type="protein sequence ID" value="CAH0521574.1"/>
    <property type="molecule type" value="Genomic_DNA"/>
</dbReference>
<evidence type="ECO:0000313" key="2">
    <source>
        <dbReference type="Proteomes" id="UP001158986"/>
    </source>
</evidence>
<dbReference type="PANTHER" id="PTHR34094:SF1">
    <property type="entry name" value="PROTEIN FAM185A"/>
    <property type="match status" value="1"/>
</dbReference>
<name>A0ABN8DBM6_9STRA</name>
<evidence type="ECO:0000313" key="1">
    <source>
        <dbReference type="EMBL" id="CAH0521574.1"/>
    </source>
</evidence>
<dbReference type="Proteomes" id="UP001158986">
    <property type="component" value="Unassembled WGS sequence"/>
</dbReference>
<gene>
    <name evidence="1" type="ORF">PBS001_LOCUS8020</name>
</gene>
<comment type="caution">
    <text evidence="1">The sequence shown here is derived from an EMBL/GenBank/DDBJ whole genome shotgun (WGS) entry which is preliminary data.</text>
</comment>